<sequence>MLKQMTAIALALAAGGMAWTADAQTVLRLAENQPETNPVTIAMHRFADLVKERTNGEIVVEVYSGAQLGQEPETIEQAQAGIVDFARVNSVVLANVSLSMGVFTLPYIFRGQEHKYAVLDGEVGKEVRADLEKVGLVGFDYLEAGTRNFYTREKNPITAIEDLEGLKIRVQPAKISTRMVELLGGTPTPMNYGEVYSALQTGVIDGAENDYVSYLTSGHYEVAPNYVEDGHLSPPALLLMNKARFDGLSEEHRTAITEAAREAALFEREAMTKANQEARKTVEEKGVTITTIDNTPFSQAVQPIYDEFPELAGLIARIQAAK</sequence>
<protein>
    <submittedName>
        <fullName evidence="3">TRAP transporter substrate-binding protein</fullName>
    </submittedName>
</protein>
<feature type="chain" id="PRO_5042820353" evidence="2">
    <location>
        <begin position="24"/>
        <end position="322"/>
    </location>
</feature>
<dbReference type="GO" id="GO:0055085">
    <property type="term" value="P:transmembrane transport"/>
    <property type="evidence" value="ECO:0007669"/>
    <property type="project" value="InterPro"/>
</dbReference>
<comment type="caution">
    <text evidence="3">The sequence shown here is derived from an EMBL/GenBank/DDBJ whole genome shotgun (WGS) entry which is preliminary data.</text>
</comment>
<dbReference type="InterPro" id="IPR018389">
    <property type="entry name" value="DctP_fam"/>
</dbReference>
<dbReference type="InterPro" id="IPR038404">
    <property type="entry name" value="TRAP_DctP_sf"/>
</dbReference>
<reference evidence="3 4" key="1">
    <citation type="submission" date="2023-03" db="EMBL/GenBank/DDBJ databases">
        <title>YIM 152171 draft genome.</title>
        <authorList>
            <person name="Yang Z."/>
        </authorList>
    </citation>
    <scope>NUCLEOTIDE SEQUENCE [LARGE SCALE GENOMIC DNA]</scope>
    <source>
        <strain evidence="3 4">YIM 152171</strain>
    </source>
</reference>
<evidence type="ECO:0000256" key="2">
    <source>
        <dbReference type="SAM" id="SignalP"/>
    </source>
</evidence>
<evidence type="ECO:0000313" key="4">
    <source>
        <dbReference type="Proteomes" id="UP001301140"/>
    </source>
</evidence>
<dbReference type="CDD" id="cd13671">
    <property type="entry name" value="PBP2_TRAP_SBP_like_3"/>
    <property type="match status" value="1"/>
</dbReference>
<dbReference type="GO" id="GO:0030288">
    <property type="term" value="C:outer membrane-bounded periplasmic space"/>
    <property type="evidence" value="ECO:0007669"/>
    <property type="project" value="InterPro"/>
</dbReference>
<accession>A0AAP3XSL8</accession>
<feature type="signal peptide" evidence="2">
    <location>
        <begin position="1"/>
        <end position="23"/>
    </location>
</feature>
<dbReference type="Pfam" id="PF03480">
    <property type="entry name" value="DctP"/>
    <property type="match status" value="1"/>
</dbReference>
<dbReference type="PANTHER" id="PTHR33376">
    <property type="match status" value="1"/>
</dbReference>
<evidence type="ECO:0000313" key="3">
    <source>
        <dbReference type="EMBL" id="MDF1587294.1"/>
    </source>
</evidence>
<dbReference type="Gene3D" id="3.40.190.170">
    <property type="entry name" value="Bacterial extracellular solute-binding protein, family 7"/>
    <property type="match status" value="1"/>
</dbReference>
<dbReference type="GO" id="GO:0030246">
    <property type="term" value="F:carbohydrate binding"/>
    <property type="evidence" value="ECO:0007669"/>
    <property type="project" value="TreeGrafter"/>
</dbReference>
<name>A0AAP3XSL8_9PROT</name>
<dbReference type="NCBIfam" id="NF037995">
    <property type="entry name" value="TRAP_S1"/>
    <property type="match status" value="1"/>
</dbReference>
<dbReference type="PANTHER" id="PTHR33376:SF2">
    <property type="entry name" value="DICARBOXYLATE-BINDING PERIPLASMIC PROTEIN"/>
    <property type="match status" value="1"/>
</dbReference>
<keyword evidence="4" id="KW-1185">Reference proteome</keyword>
<organism evidence="3 4">
    <name type="scientific">Marinimicrococcus flavescens</name>
    <dbReference type="NCBI Taxonomy" id="3031815"/>
    <lineage>
        <taxon>Bacteria</taxon>
        <taxon>Pseudomonadati</taxon>
        <taxon>Pseudomonadota</taxon>
        <taxon>Alphaproteobacteria</taxon>
        <taxon>Geminicoccales</taxon>
        <taxon>Geminicoccaceae</taxon>
        <taxon>Marinimicrococcus</taxon>
    </lineage>
</organism>
<evidence type="ECO:0000256" key="1">
    <source>
        <dbReference type="ARBA" id="ARBA00022729"/>
    </source>
</evidence>
<dbReference type="NCBIfam" id="TIGR00787">
    <property type="entry name" value="dctP"/>
    <property type="match status" value="1"/>
</dbReference>
<gene>
    <name evidence="3" type="ORF">PZ740_12985</name>
</gene>
<keyword evidence="1 2" id="KW-0732">Signal</keyword>
<dbReference type="Proteomes" id="UP001301140">
    <property type="component" value="Unassembled WGS sequence"/>
</dbReference>
<dbReference type="AlphaFoldDB" id="A0AAP3XSL8"/>
<dbReference type="RefSeq" id="WP_327789711.1">
    <property type="nucleotide sequence ID" value="NZ_JARGEQ010000126.1"/>
</dbReference>
<proteinExistence type="predicted"/>
<dbReference type="EMBL" id="JARGEQ010000126">
    <property type="protein sequence ID" value="MDF1587294.1"/>
    <property type="molecule type" value="Genomic_DNA"/>
</dbReference>
<dbReference type="InterPro" id="IPR004682">
    <property type="entry name" value="TRAP_DctP"/>
</dbReference>
<dbReference type="PIRSF" id="PIRSF006470">
    <property type="entry name" value="DctB"/>
    <property type="match status" value="1"/>
</dbReference>